<organism evidence="1">
    <name type="scientific">marine sediment metagenome</name>
    <dbReference type="NCBI Taxonomy" id="412755"/>
    <lineage>
        <taxon>unclassified sequences</taxon>
        <taxon>metagenomes</taxon>
        <taxon>ecological metagenomes</taxon>
    </lineage>
</organism>
<sequence>MDNKVKGSYLLINKYSVELANRYKKSIKVSSDFYLYFTPGPNLTVNNYLEGEIIELSPLLVKINILTNGIELTLSQLAIGDVYYLERENGIEALSSEPAILAALFDCELSINAIYQDISIGFRLGNLSIYENIFKLNANHSINAISNKITLVEHPRRVEVFKLAQEKLLDTLPKEVARCYANGYASELTGGIDSRLVYALGLAGGGAPKIDFTIGNQFDNDVIVAELISKLSKSKHIRINNNLMDSQLAEDGYDFVSFSGFSVNAASYSWLPSVYRQLDSVRTGQLTGAGGECACDFYFTPFDRLIKSPYILDEWLKKRLYLSGNKMLKAIPMSDELHKNLFNKLKVIVNTSSIDTWRNSMTSLYSEHRVKNWVGPVLNASDNYYNVSAPLLSDTYLNWANSIPLKLRRNRQAQLGLIKILNPKLAMIPYGFKLGKNILLNNKHINLLNKIYKRTIGFNKTDDLGSTSTIKKLTSDVVIREELRVIMREYFSVKESNIELIINNPDVYTKQLGYLVTACWAKRKVNEISLSYKIRK</sequence>
<dbReference type="InterPro" id="IPR014729">
    <property type="entry name" value="Rossmann-like_a/b/a_fold"/>
</dbReference>
<evidence type="ECO:0000313" key="1">
    <source>
        <dbReference type="EMBL" id="KKN83720.1"/>
    </source>
</evidence>
<dbReference type="AlphaFoldDB" id="A0A0F9TRN9"/>
<dbReference type="Gene3D" id="3.40.50.620">
    <property type="entry name" value="HUPs"/>
    <property type="match status" value="1"/>
</dbReference>
<dbReference type="EMBL" id="LAZR01000181">
    <property type="protein sequence ID" value="KKN83720.1"/>
    <property type="molecule type" value="Genomic_DNA"/>
</dbReference>
<comment type="caution">
    <text evidence="1">The sequence shown here is derived from an EMBL/GenBank/DDBJ whole genome shotgun (WGS) entry which is preliminary data.</text>
</comment>
<accession>A0A0F9TRN9</accession>
<gene>
    <name evidence="1" type="ORF">LCGC14_0296560</name>
</gene>
<proteinExistence type="predicted"/>
<reference evidence="1" key="1">
    <citation type="journal article" date="2015" name="Nature">
        <title>Complex archaea that bridge the gap between prokaryotes and eukaryotes.</title>
        <authorList>
            <person name="Spang A."/>
            <person name="Saw J.H."/>
            <person name="Jorgensen S.L."/>
            <person name="Zaremba-Niedzwiedzka K."/>
            <person name="Martijn J."/>
            <person name="Lind A.E."/>
            <person name="van Eijk R."/>
            <person name="Schleper C."/>
            <person name="Guy L."/>
            <person name="Ettema T.J."/>
        </authorList>
    </citation>
    <scope>NUCLEOTIDE SEQUENCE</scope>
</reference>
<name>A0A0F9TRN9_9ZZZZ</name>
<evidence type="ECO:0008006" key="2">
    <source>
        <dbReference type="Google" id="ProtNLM"/>
    </source>
</evidence>
<dbReference type="SUPFAM" id="SSF52402">
    <property type="entry name" value="Adenine nucleotide alpha hydrolases-like"/>
    <property type="match status" value="1"/>
</dbReference>
<protein>
    <recommendedName>
        <fullName evidence="2">Asparagine synthetase domain-containing protein</fullName>
    </recommendedName>
</protein>